<accession>A0A8S3RQ57</accession>
<evidence type="ECO:0000313" key="3">
    <source>
        <dbReference type="Proteomes" id="UP000683360"/>
    </source>
</evidence>
<sequence length="215" mass="25232">MKPFLSPNTKHYRPKPHIAQTCKLHNEKFKLFCRDHDCPCCQKYLWVEAAVQNIKQLRTNRRENLTLLENKKREIEAEIKQSRVHINHHLDKLQDDLINELVRVEQQENRKIEKLLTTLKKKESDIIEINKSLQQISAIVQKFGEINVSSDPCDFSIQKRKDRQAQIMIAFPTRNIDNLTLKLQKRINTAGLSNVHSCSLLPGDKMYSRVLANKR</sequence>
<keyword evidence="3" id="KW-1185">Reference proteome</keyword>
<evidence type="ECO:0000256" key="1">
    <source>
        <dbReference type="SAM" id="Coils"/>
    </source>
</evidence>
<evidence type="ECO:0000313" key="2">
    <source>
        <dbReference type="EMBL" id="CAG2208903.1"/>
    </source>
</evidence>
<proteinExistence type="predicted"/>
<gene>
    <name evidence="2" type="ORF">MEDL_23083</name>
</gene>
<feature type="coiled-coil region" evidence="1">
    <location>
        <begin position="54"/>
        <end position="125"/>
    </location>
</feature>
<name>A0A8S3RQ57_MYTED</name>
<reference evidence="2" key="1">
    <citation type="submission" date="2021-03" db="EMBL/GenBank/DDBJ databases">
        <authorList>
            <person name="Bekaert M."/>
        </authorList>
    </citation>
    <scope>NUCLEOTIDE SEQUENCE</scope>
</reference>
<comment type="caution">
    <text evidence="2">The sequence shown here is derived from an EMBL/GenBank/DDBJ whole genome shotgun (WGS) entry which is preliminary data.</text>
</comment>
<dbReference type="SUPFAM" id="SSF57845">
    <property type="entry name" value="B-box zinc-binding domain"/>
    <property type="match status" value="1"/>
</dbReference>
<dbReference type="Proteomes" id="UP000683360">
    <property type="component" value="Unassembled WGS sequence"/>
</dbReference>
<dbReference type="AlphaFoldDB" id="A0A8S3RQ57"/>
<keyword evidence="1" id="KW-0175">Coiled coil</keyword>
<protein>
    <submittedName>
        <fullName evidence="2">TRIM35</fullName>
    </submittedName>
</protein>
<dbReference type="EMBL" id="CAJPWZ010001126">
    <property type="protein sequence ID" value="CAG2208903.1"/>
    <property type="molecule type" value="Genomic_DNA"/>
</dbReference>
<organism evidence="2 3">
    <name type="scientific">Mytilus edulis</name>
    <name type="common">Blue mussel</name>
    <dbReference type="NCBI Taxonomy" id="6550"/>
    <lineage>
        <taxon>Eukaryota</taxon>
        <taxon>Metazoa</taxon>
        <taxon>Spiralia</taxon>
        <taxon>Lophotrochozoa</taxon>
        <taxon>Mollusca</taxon>
        <taxon>Bivalvia</taxon>
        <taxon>Autobranchia</taxon>
        <taxon>Pteriomorphia</taxon>
        <taxon>Mytilida</taxon>
        <taxon>Mytiloidea</taxon>
        <taxon>Mytilidae</taxon>
        <taxon>Mytilinae</taxon>
        <taxon>Mytilus</taxon>
    </lineage>
</organism>